<dbReference type="Pfam" id="PF14659">
    <property type="entry name" value="Phage_int_SAM_3"/>
    <property type="match status" value="1"/>
</dbReference>
<organism evidence="2 3">
    <name type="scientific">Streptococcus pneumoniae</name>
    <dbReference type="NCBI Taxonomy" id="1313"/>
    <lineage>
        <taxon>Bacteria</taxon>
        <taxon>Bacillati</taxon>
        <taxon>Bacillota</taxon>
        <taxon>Bacilli</taxon>
        <taxon>Lactobacillales</taxon>
        <taxon>Streptococcaceae</taxon>
        <taxon>Streptococcus</taxon>
    </lineage>
</organism>
<sequence length="122" mass="14319">MSKTNFPDVYTDERGQFFYSLSLGNDKITGKRIRKKGRFDAKGKKFSTAKEAYSEAIRIKNDFLQSNGYSNYDMTYEQFMNSTYLPYYQSEVSDHTYLTRQPALKLLMSRFGKKKLIDISVR</sequence>
<dbReference type="EMBL" id="WNHX01000323">
    <property type="protein sequence ID" value="MTV88134.1"/>
    <property type="molecule type" value="Genomic_DNA"/>
</dbReference>
<comment type="caution">
    <text evidence="2">The sequence shown here is derived from an EMBL/GenBank/DDBJ whole genome shotgun (WGS) entry which is preliminary data.</text>
</comment>
<feature type="non-terminal residue" evidence="2">
    <location>
        <position position="122"/>
    </location>
</feature>
<proteinExistence type="predicted"/>
<accession>A0A6I3U6D4</accession>
<dbReference type="InterPro" id="IPR004107">
    <property type="entry name" value="Integrase_SAM-like_N"/>
</dbReference>
<name>A0A6I3U6D4_STREE</name>
<dbReference type="Proteomes" id="UP000469505">
    <property type="component" value="Unassembled WGS sequence"/>
</dbReference>
<protein>
    <submittedName>
        <fullName evidence="2">Site-specific integrase</fullName>
    </submittedName>
</protein>
<feature type="domain" description="Integrase SAM-like N-terminal" evidence="1">
    <location>
        <begin position="75"/>
        <end position="121"/>
    </location>
</feature>
<gene>
    <name evidence="2" type="ORF">GM543_11710</name>
</gene>
<reference evidence="2 3" key="1">
    <citation type="submission" date="2019-11" db="EMBL/GenBank/DDBJ databases">
        <title>Growth characteristics of pneumococcus vary with the chemical composition of the capsule and with environmental conditions.</title>
        <authorList>
            <person name="Tothpal A."/>
            <person name="Desobry K."/>
            <person name="Joshi S."/>
            <person name="Wyllie A.L."/>
            <person name="Weinberger D.M."/>
        </authorList>
    </citation>
    <scope>NUCLEOTIDE SEQUENCE [LARGE SCALE GENOMIC DNA]</scope>
    <source>
        <strain evidence="3">pnumococcus35B</strain>
    </source>
</reference>
<evidence type="ECO:0000313" key="3">
    <source>
        <dbReference type="Proteomes" id="UP000469505"/>
    </source>
</evidence>
<evidence type="ECO:0000313" key="2">
    <source>
        <dbReference type="EMBL" id="MTV88134.1"/>
    </source>
</evidence>
<dbReference type="AlphaFoldDB" id="A0A6I3U6D4"/>
<evidence type="ECO:0000259" key="1">
    <source>
        <dbReference type="Pfam" id="PF14659"/>
    </source>
</evidence>